<organism evidence="1 2">
    <name type="scientific">Erythranthe guttata</name>
    <name type="common">Yellow monkey flower</name>
    <name type="synonym">Mimulus guttatus</name>
    <dbReference type="NCBI Taxonomy" id="4155"/>
    <lineage>
        <taxon>Eukaryota</taxon>
        <taxon>Viridiplantae</taxon>
        <taxon>Streptophyta</taxon>
        <taxon>Embryophyta</taxon>
        <taxon>Tracheophyta</taxon>
        <taxon>Spermatophyta</taxon>
        <taxon>Magnoliopsida</taxon>
        <taxon>eudicotyledons</taxon>
        <taxon>Gunneridae</taxon>
        <taxon>Pentapetalae</taxon>
        <taxon>asterids</taxon>
        <taxon>lamiids</taxon>
        <taxon>Lamiales</taxon>
        <taxon>Phrymaceae</taxon>
        <taxon>Erythranthe</taxon>
    </lineage>
</organism>
<proteinExistence type="predicted"/>
<dbReference type="Gene3D" id="1.10.510.10">
    <property type="entry name" value="Transferase(Phosphotransferase) domain 1"/>
    <property type="match status" value="1"/>
</dbReference>
<gene>
    <name evidence="1" type="ORF">MIMGU_mgv1a022888mg</name>
</gene>
<feature type="non-terminal residue" evidence="1">
    <location>
        <position position="1"/>
    </location>
</feature>
<dbReference type="STRING" id="4155.A0A022QHT2"/>
<evidence type="ECO:0000313" key="1">
    <source>
        <dbReference type="EMBL" id="EYU26060.1"/>
    </source>
</evidence>
<protein>
    <submittedName>
        <fullName evidence="1">Uncharacterized protein</fullName>
    </submittedName>
</protein>
<dbReference type="AlphaFoldDB" id="A0A022QHT2"/>
<evidence type="ECO:0000313" key="2">
    <source>
        <dbReference type="Proteomes" id="UP000030748"/>
    </source>
</evidence>
<accession>A0A022QHT2</accession>
<sequence length="131" mass="15455">YGAIVFLGKFGVSLWYRGNLEVTLGYFGEQLHRIFKLCGSPLEEYWKKWKLPHATISKSQQSYKGCIKETFKDFPYSSLPLIVTLLAIHPIDRLIVRYTLNYYFLYNEPKYPPSKEMDAKRCDEKARRFGK</sequence>
<reference evidence="1 2" key="1">
    <citation type="journal article" date="2013" name="Proc. Natl. Acad. Sci. U.S.A.">
        <title>Fine-scale variation in meiotic recombination in Mimulus inferred from population shotgun sequencing.</title>
        <authorList>
            <person name="Hellsten U."/>
            <person name="Wright K.M."/>
            <person name="Jenkins J."/>
            <person name="Shu S."/>
            <person name="Yuan Y."/>
            <person name="Wessler S.R."/>
            <person name="Schmutz J."/>
            <person name="Willis J.H."/>
            <person name="Rokhsar D.S."/>
        </authorList>
    </citation>
    <scope>NUCLEOTIDE SEQUENCE [LARGE SCALE GENOMIC DNA]</scope>
    <source>
        <strain evidence="2">cv. DUN x IM62</strain>
    </source>
</reference>
<dbReference type="Proteomes" id="UP000030748">
    <property type="component" value="Unassembled WGS sequence"/>
</dbReference>
<name>A0A022QHT2_ERYGU</name>
<dbReference type="EMBL" id="KI631803">
    <property type="protein sequence ID" value="EYU26060.1"/>
    <property type="molecule type" value="Genomic_DNA"/>
</dbReference>
<keyword evidence="2" id="KW-1185">Reference proteome</keyword>